<dbReference type="GO" id="GO:0006369">
    <property type="term" value="P:termination of RNA polymerase II transcription"/>
    <property type="evidence" value="ECO:0007669"/>
    <property type="project" value="TreeGrafter"/>
</dbReference>
<evidence type="ECO:0000313" key="13">
    <source>
        <dbReference type="WBParaSite" id="Csp11.Scaffold583.g4736.t1"/>
    </source>
</evidence>
<comment type="similarity">
    <text evidence="2 11">Belongs to the Mediator complex subunit 18 family.</text>
</comment>
<dbReference type="InterPro" id="IPR019095">
    <property type="entry name" value="Mediator_Med18"/>
</dbReference>
<reference evidence="13" key="1">
    <citation type="submission" date="2016-11" db="UniProtKB">
        <authorList>
            <consortium name="WormBaseParasite"/>
        </authorList>
    </citation>
    <scope>IDENTIFICATION</scope>
</reference>
<comment type="subcellular location">
    <subcellularLocation>
        <location evidence="1 11">Nucleus</location>
    </subcellularLocation>
</comment>
<dbReference type="GO" id="GO:0006357">
    <property type="term" value="P:regulation of transcription by RNA polymerase II"/>
    <property type="evidence" value="ECO:0007669"/>
    <property type="project" value="InterPro"/>
</dbReference>
<name>A0A1I7TD39_9PELO</name>
<organism evidence="12 13">
    <name type="scientific">Caenorhabditis tropicalis</name>
    <dbReference type="NCBI Taxonomy" id="1561998"/>
    <lineage>
        <taxon>Eukaryota</taxon>
        <taxon>Metazoa</taxon>
        <taxon>Ecdysozoa</taxon>
        <taxon>Nematoda</taxon>
        <taxon>Chromadorea</taxon>
        <taxon>Rhabditida</taxon>
        <taxon>Rhabditina</taxon>
        <taxon>Rhabditomorpha</taxon>
        <taxon>Rhabditoidea</taxon>
        <taxon>Rhabditidae</taxon>
        <taxon>Peloderinae</taxon>
        <taxon>Caenorhabditis</taxon>
    </lineage>
</organism>
<comment type="function">
    <text evidence="9 11">Component of the Mediator complex, a coactivator involved in the regulated transcription of nearly all RNA polymerase II-dependent genes. Mediator functions as a bridge to convey information from gene-specific regulatory proteins to the basal RNA polymerase II transcription machinery. Mediator is recruited to promoters by direct interactions with regulatory proteins and serves as a scaffold for the assembly of a functional preinitiation complex with RNA polymerase II and the general transcription factors.</text>
</comment>
<evidence type="ECO:0000256" key="6">
    <source>
        <dbReference type="ARBA" id="ARBA00023159"/>
    </source>
</evidence>
<keyword evidence="7 11" id="KW-0804">Transcription</keyword>
<dbReference type="GO" id="GO:0016592">
    <property type="term" value="C:mediator complex"/>
    <property type="evidence" value="ECO:0007669"/>
    <property type="project" value="InterPro"/>
</dbReference>
<proteinExistence type="inferred from homology"/>
<sequence>MDNLVDIDEEGSRPKLSVNSTPYQTQECVLYGSIFAKNIPDLERRLAGLCDPGSEEFSEHEMSFSLRTSGAMDVKTDIKLRRRFRTEYQIQNYWQLRYIGVPEPDQKCPTIVRKEISSLVHSQDMMTYAKALGLRMDYEYITQGKLWTKGNIKILHSTLTRTLRAGTYDSNSLKSMSDSALVEISISLPESAEYLPAAKSLRDFADQLMPLVHMEKVDYWKKMFSTPAAPTRRQ</sequence>
<evidence type="ECO:0000256" key="7">
    <source>
        <dbReference type="ARBA" id="ARBA00023163"/>
    </source>
</evidence>
<dbReference type="STRING" id="1561998.A0A1I7TD39"/>
<keyword evidence="8 11" id="KW-0539">Nucleus</keyword>
<evidence type="ECO:0000256" key="9">
    <source>
        <dbReference type="ARBA" id="ARBA00025687"/>
    </source>
</evidence>
<evidence type="ECO:0000256" key="2">
    <source>
        <dbReference type="ARBA" id="ARBA00009814"/>
    </source>
</evidence>
<dbReference type="PANTHER" id="PTHR13321:SF2">
    <property type="entry name" value="MEDIATOR OF RNA POLYMERASE II TRANSCRIPTION SUBUNIT 18"/>
    <property type="match status" value="1"/>
</dbReference>
<dbReference type="PANTHER" id="PTHR13321">
    <property type="entry name" value="MEDIATOR OF RNA POLYMERASE II TRANSCRIPTION, SUBUNIT 18"/>
    <property type="match status" value="1"/>
</dbReference>
<accession>A0A1I7TD39</accession>
<dbReference type="Pfam" id="PF09637">
    <property type="entry name" value="Med18"/>
    <property type="match status" value="1"/>
</dbReference>
<keyword evidence="6 11" id="KW-0010">Activator</keyword>
<comment type="subunit">
    <text evidence="3 11">Component of the Mediator complex.</text>
</comment>
<dbReference type="WBParaSite" id="Csp11.Scaffold583.g4736.t1">
    <property type="protein sequence ID" value="Csp11.Scaffold583.g4736.t1"/>
    <property type="gene ID" value="Csp11.Scaffold583.g4736"/>
</dbReference>
<evidence type="ECO:0000313" key="12">
    <source>
        <dbReference type="Proteomes" id="UP000095282"/>
    </source>
</evidence>
<dbReference type="Proteomes" id="UP000095282">
    <property type="component" value="Unplaced"/>
</dbReference>
<protein>
    <recommendedName>
        <fullName evidence="4 11">Mediator of RNA polymerase II transcription subunit 18</fullName>
    </recommendedName>
    <alternativeName>
        <fullName evidence="10 11">Mediator complex subunit 18</fullName>
    </alternativeName>
</protein>
<keyword evidence="5 11" id="KW-0805">Transcription regulation</keyword>
<dbReference type="GO" id="GO:0003712">
    <property type="term" value="F:transcription coregulator activity"/>
    <property type="evidence" value="ECO:0007669"/>
    <property type="project" value="InterPro"/>
</dbReference>
<dbReference type="GO" id="GO:0070847">
    <property type="term" value="C:core mediator complex"/>
    <property type="evidence" value="ECO:0007669"/>
    <property type="project" value="TreeGrafter"/>
</dbReference>
<dbReference type="FunFam" id="2.40.320.10:FF:000013">
    <property type="entry name" value="Mediator of RNA polymerase II transcription subunit 18"/>
    <property type="match status" value="1"/>
</dbReference>
<evidence type="ECO:0000256" key="4">
    <source>
        <dbReference type="ARBA" id="ARBA00019612"/>
    </source>
</evidence>
<dbReference type="AlphaFoldDB" id="A0A1I7TD39"/>
<evidence type="ECO:0000256" key="10">
    <source>
        <dbReference type="ARBA" id="ARBA00032012"/>
    </source>
</evidence>
<dbReference type="Gene3D" id="2.40.320.10">
    <property type="entry name" value="Hypothetical Protein Pfu-838710-001"/>
    <property type="match status" value="1"/>
</dbReference>
<gene>
    <name evidence="11" type="primary">MED18</name>
</gene>
<evidence type="ECO:0000256" key="8">
    <source>
        <dbReference type="ARBA" id="ARBA00023242"/>
    </source>
</evidence>
<evidence type="ECO:0000256" key="3">
    <source>
        <dbReference type="ARBA" id="ARBA00011837"/>
    </source>
</evidence>
<evidence type="ECO:0000256" key="1">
    <source>
        <dbReference type="ARBA" id="ARBA00004123"/>
    </source>
</evidence>
<keyword evidence="12" id="KW-1185">Reference proteome</keyword>
<evidence type="ECO:0000256" key="5">
    <source>
        <dbReference type="ARBA" id="ARBA00023015"/>
    </source>
</evidence>
<dbReference type="eggNOG" id="KOG3264">
    <property type="taxonomic scope" value="Eukaryota"/>
</dbReference>
<evidence type="ECO:0000256" key="11">
    <source>
        <dbReference type="RuleBase" id="RU364150"/>
    </source>
</evidence>